<keyword evidence="2 5" id="KW-0812">Transmembrane</keyword>
<protein>
    <submittedName>
        <fullName evidence="8">Sugar ABC transporter permease</fullName>
    </submittedName>
</protein>
<dbReference type="InterPro" id="IPR000515">
    <property type="entry name" value="MetI-like"/>
</dbReference>
<evidence type="ECO:0000256" key="5">
    <source>
        <dbReference type="RuleBase" id="RU363032"/>
    </source>
</evidence>
<dbReference type="PANTHER" id="PTHR43759">
    <property type="entry name" value="TREHALOSE TRANSPORT SYSTEM PERMEASE PROTEIN SUGA"/>
    <property type="match status" value="1"/>
</dbReference>
<proteinExistence type="inferred from homology"/>
<evidence type="ECO:0000256" key="3">
    <source>
        <dbReference type="ARBA" id="ARBA00022989"/>
    </source>
</evidence>
<feature type="transmembrane region" description="Helical" evidence="5">
    <location>
        <begin position="258"/>
        <end position="278"/>
    </location>
</feature>
<dbReference type="Proteomes" id="UP001479933">
    <property type="component" value="Chromosome"/>
</dbReference>
<evidence type="ECO:0000256" key="4">
    <source>
        <dbReference type="ARBA" id="ARBA00023136"/>
    </source>
</evidence>
<sequence length="443" mass="46826">MTDERDDDTPGTSPGRYGLNPNGPVPDSAPGKHSRPEDVEGPTAAEPPVSDDAPSVHSDVWVAPPSATAPEPGRPQQTPPPQSAHPRPAAPLPPQPTPQPAPRPHSPVAPEPAPAAVSPSPVGPGTNGGSMSEILDTGPTPAMANAPKLKTTGRKSSERKLAYWLIAPAAIVMALVTGYPIVYAFWLSLNKATLTAPDEQEFIGFGNYATVLSDGYWWSAFGVTVFITLVSVAIELVLGMAVALVMHRTLFGRGTIRTVVLIPYGIVTVAAAFSWYYAWTPGTGYLANLLPEGSAPLTEQWPSLFIIILAEVWKTTPFMALLLLAGLALVPDELLKAAQLDGAGAWTRLFRIILPLMKPAILVALLFRTLDAFRIFDNIYVLTAGSNGTGSVSMLGYNNLFKAFNLGVGSAISILIFLCVAIIAFVFIKGFGTAAPGSDDEGR</sequence>
<evidence type="ECO:0000259" key="7">
    <source>
        <dbReference type="PROSITE" id="PS50928"/>
    </source>
</evidence>
<dbReference type="InterPro" id="IPR035906">
    <property type="entry name" value="MetI-like_sf"/>
</dbReference>
<feature type="transmembrane region" description="Helical" evidence="5">
    <location>
        <begin position="304"/>
        <end position="329"/>
    </location>
</feature>
<keyword evidence="4 5" id="KW-0472">Membrane</keyword>
<feature type="compositionally biased region" description="Low complexity" evidence="6">
    <location>
        <begin position="114"/>
        <end position="124"/>
    </location>
</feature>
<dbReference type="SUPFAM" id="SSF161098">
    <property type="entry name" value="MetI-like"/>
    <property type="match status" value="1"/>
</dbReference>
<feature type="compositionally biased region" description="Pro residues" evidence="6">
    <location>
        <begin position="77"/>
        <end position="113"/>
    </location>
</feature>
<keyword evidence="5" id="KW-0813">Transport</keyword>
<feature type="region of interest" description="Disordered" evidence="6">
    <location>
        <begin position="1"/>
        <end position="152"/>
    </location>
</feature>
<dbReference type="EMBL" id="CP136137">
    <property type="protein sequence ID" value="WYY07568.1"/>
    <property type="molecule type" value="Genomic_DNA"/>
</dbReference>
<accession>A0ABZ2U1R5</accession>
<evidence type="ECO:0000256" key="2">
    <source>
        <dbReference type="ARBA" id="ARBA00022692"/>
    </source>
</evidence>
<evidence type="ECO:0000313" key="9">
    <source>
        <dbReference type="Proteomes" id="UP001479933"/>
    </source>
</evidence>
<dbReference type="CDD" id="cd06261">
    <property type="entry name" value="TM_PBP2"/>
    <property type="match status" value="1"/>
</dbReference>
<evidence type="ECO:0000256" key="1">
    <source>
        <dbReference type="ARBA" id="ARBA00004141"/>
    </source>
</evidence>
<comment type="similarity">
    <text evidence="5">Belongs to the binding-protein-dependent transport system permease family.</text>
</comment>
<name>A0ABZ2U1R5_9ACTN</name>
<reference evidence="8 9" key="1">
    <citation type="journal article" date="2023" name="Virus Evol.">
        <title>Computational host range prediction-The good, the bad, and the ugly.</title>
        <authorList>
            <person name="Howell A.A."/>
            <person name="Versoza C.J."/>
            <person name="Pfeifer S.P."/>
        </authorList>
    </citation>
    <scope>NUCLEOTIDE SEQUENCE [LARGE SCALE GENOMIC DNA]</scope>
    <source>
        <strain evidence="8 9">1610/1b</strain>
    </source>
</reference>
<dbReference type="RefSeq" id="WP_084247383.1">
    <property type="nucleotide sequence ID" value="NZ_CP136137.1"/>
</dbReference>
<evidence type="ECO:0000313" key="8">
    <source>
        <dbReference type="EMBL" id="WYY07568.1"/>
    </source>
</evidence>
<feature type="transmembrane region" description="Helical" evidence="5">
    <location>
        <begin position="379"/>
        <end position="397"/>
    </location>
</feature>
<keyword evidence="3 5" id="KW-1133">Transmembrane helix</keyword>
<dbReference type="PROSITE" id="PS50928">
    <property type="entry name" value="ABC_TM1"/>
    <property type="match status" value="1"/>
</dbReference>
<feature type="transmembrane region" description="Helical" evidence="5">
    <location>
        <begin position="404"/>
        <end position="428"/>
    </location>
</feature>
<feature type="transmembrane region" description="Helical" evidence="5">
    <location>
        <begin position="161"/>
        <end position="186"/>
    </location>
</feature>
<keyword evidence="9" id="KW-1185">Reference proteome</keyword>
<dbReference type="Gene3D" id="1.10.3720.10">
    <property type="entry name" value="MetI-like"/>
    <property type="match status" value="1"/>
</dbReference>
<feature type="domain" description="ABC transmembrane type-1" evidence="7">
    <location>
        <begin position="221"/>
        <end position="427"/>
    </location>
</feature>
<gene>
    <name evidence="8" type="ORF">RVF87_00300</name>
</gene>
<feature type="transmembrane region" description="Helical" evidence="5">
    <location>
        <begin position="216"/>
        <end position="246"/>
    </location>
</feature>
<dbReference type="Pfam" id="PF00528">
    <property type="entry name" value="BPD_transp_1"/>
    <property type="match status" value="1"/>
</dbReference>
<comment type="subcellular location">
    <subcellularLocation>
        <location evidence="5">Cell membrane</location>
        <topology evidence="5">Multi-pass membrane protein</topology>
    </subcellularLocation>
    <subcellularLocation>
        <location evidence="1">Membrane</location>
        <topology evidence="1">Multi-pass membrane protein</topology>
    </subcellularLocation>
</comment>
<organism evidence="8 9">
    <name type="scientific">Gordonia hydrophobica</name>
    <dbReference type="NCBI Taxonomy" id="40516"/>
    <lineage>
        <taxon>Bacteria</taxon>
        <taxon>Bacillati</taxon>
        <taxon>Actinomycetota</taxon>
        <taxon>Actinomycetes</taxon>
        <taxon>Mycobacteriales</taxon>
        <taxon>Gordoniaceae</taxon>
        <taxon>Gordonia</taxon>
    </lineage>
</organism>
<evidence type="ECO:0000256" key="6">
    <source>
        <dbReference type="SAM" id="MobiDB-lite"/>
    </source>
</evidence>
<dbReference type="PANTHER" id="PTHR43759:SF1">
    <property type="entry name" value="GLUCOSE IMPORT SYSTEM PERMEASE PROTEIN GLCT"/>
    <property type="match status" value="1"/>
</dbReference>
<feature type="transmembrane region" description="Helical" evidence="5">
    <location>
        <begin position="349"/>
        <end position="367"/>
    </location>
</feature>
<dbReference type="InterPro" id="IPR052730">
    <property type="entry name" value="Sugar_ABC_transporter"/>
</dbReference>